<dbReference type="EC" id="6.1.1.14" evidence="4"/>
<sequence length="1018" mass="114687">MNNIHRFVTIGVRNYKACRVWPTLSTLRVPSSQLVGGVCSMSSNDGGFGKETADSSQYETLRVTFEEGVRVITFNRPDKKNAINEKMFEEVLLALKVASQDPDTVITATTGAGNVYTAGNDRENFRNLTMTEMRDLLISFFAAYIDFPKPLVALVNGASVGAGATVLPLCDAVYAKESAFILTPFSTLNITAEGCSTYTFPLLMGQIKAGEILFFNKKVGAREAETLGLVTEVLPDATFLQDAKHKLLAMARLPVKSLIYTKELMRQPHRDTLHKVNVEECKRVTERLVSAIYPDKKDYDQFVKDNCRNILSFPVLHKDQQHQVWGSKKHSNKRKIQLQTALLRMEVETEQQLAPLRARCKEQGDLVRKLKADGAPEIDVKKQVQELKSRKKELEDMVLKLSPPDNFDRAKMTDLIKRRFFYDNSFAIYGGITGQYDYGPMGCDLVDNMLAEWQKHFVIQERMLKVNCSILTPESVLKASGHVDKFADYMVKDVKTGECYRLDHLIKQHFEKKRADKKTTNEEKEALDRKLTLLDGMTMEEMNKIVKEYAMKSPLTGNDLTDAVEFNLMFPISIGPSGSLKGFLRPETAQGIFVNFKRLLEYNQGKLPFACAQIGNAYRNEISPRSGLLRVREFTMAEIEHFCDPDDKSHPKFSQIADTEMIFYSGCAQMDGEPAKKMTIGEAVQGGLVANETLGYYMARIHQYLIKIGISPKKLRFRQHLSNEMAHYACDCWDAECLTSYGWIECVGCADRSAYDLGQHTKGSGVKMCVERPLKEPILVDSVVAVPEKGIIGKTFKKDAKAVQEALLSLSSDEAEKMDKALNDSGEYQLNGFKLTRGMVPSFKREQKKVYVEDIVPSVIEPSFGVGRVFYALLEHSFRVRENDEKRTYFSLPAVVAPIKVSVLPLSSNQEFMPFTSQLADALTELNLPVRVDDSTGSIGRRYARTDEIAIPFGVTIDFDTVNNTPHTVTLRERDSTEQVRMPIEEVSMTVLKLADGKIKWSDVTSKWPKFTAQETTK</sequence>
<organism evidence="19 20">
    <name type="scientific">Petrolisthes cinctipes</name>
    <name type="common">Flat porcelain crab</name>
    <dbReference type="NCBI Taxonomy" id="88211"/>
    <lineage>
        <taxon>Eukaryota</taxon>
        <taxon>Metazoa</taxon>
        <taxon>Ecdysozoa</taxon>
        <taxon>Arthropoda</taxon>
        <taxon>Crustacea</taxon>
        <taxon>Multicrustacea</taxon>
        <taxon>Malacostraca</taxon>
        <taxon>Eumalacostraca</taxon>
        <taxon>Eucarida</taxon>
        <taxon>Decapoda</taxon>
        <taxon>Pleocyemata</taxon>
        <taxon>Anomura</taxon>
        <taxon>Galatheoidea</taxon>
        <taxon>Porcellanidae</taxon>
        <taxon>Petrolisthes</taxon>
    </lineage>
</organism>
<dbReference type="Gene3D" id="3.40.50.800">
    <property type="entry name" value="Anticodon-binding domain"/>
    <property type="match status" value="1"/>
</dbReference>
<evidence type="ECO:0000256" key="5">
    <source>
        <dbReference type="ARBA" id="ARBA00019404"/>
    </source>
</evidence>
<dbReference type="NCBIfam" id="NF003211">
    <property type="entry name" value="PRK04173.1"/>
    <property type="match status" value="1"/>
</dbReference>
<dbReference type="GO" id="GO:0070150">
    <property type="term" value="P:mitochondrial glycyl-tRNA aminoacylation"/>
    <property type="evidence" value="ECO:0007669"/>
    <property type="project" value="TreeGrafter"/>
</dbReference>
<keyword evidence="20" id="KW-1185">Reference proteome</keyword>
<gene>
    <name evidence="19" type="ORF">Pcinc_012845</name>
</gene>
<dbReference type="SUPFAM" id="SSF55681">
    <property type="entry name" value="Class II aaRS and biotin synthetases"/>
    <property type="match status" value="1"/>
</dbReference>
<keyword evidence="6" id="KW-0963">Cytoplasm</keyword>
<dbReference type="InterPro" id="IPR002315">
    <property type="entry name" value="tRNA-synt_gly"/>
</dbReference>
<evidence type="ECO:0000256" key="11">
    <source>
        <dbReference type="ARBA" id="ARBA00022917"/>
    </source>
</evidence>
<dbReference type="Gene3D" id="3.30.40.230">
    <property type="match status" value="1"/>
</dbReference>
<dbReference type="InterPro" id="IPR027031">
    <property type="entry name" value="Gly-tRNA_synthase/POLG2"/>
</dbReference>
<keyword evidence="7" id="KW-0436">Ligase</keyword>
<comment type="similarity">
    <text evidence="2">Belongs to the class-II aminoacyl-tRNA synthetase family.</text>
</comment>
<evidence type="ECO:0000256" key="12">
    <source>
        <dbReference type="ARBA" id="ARBA00023146"/>
    </source>
</evidence>
<dbReference type="FunFam" id="3.30.930.10:FF:000010">
    <property type="entry name" value="Glycyl-tRNA synthetase 1"/>
    <property type="match status" value="1"/>
</dbReference>
<dbReference type="PROSITE" id="PS50862">
    <property type="entry name" value="AA_TRNA_LIGASE_II"/>
    <property type="match status" value="1"/>
</dbReference>
<dbReference type="PROSITE" id="PS00762">
    <property type="entry name" value="WHEP_TRS_1"/>
    <property type="match status" value="1"/>
</dbReference>
<protein>
    <recommendedName>
        <fullName evidence="5">Glycine--tRNA ligase</fullName>
        <ecNumber evidence="4">6.1.1.14</ecNumber>
    </recommendedName>
    <alternativeName>
        <fullName evidence="13">Diadenosine tetraphosphate synthetase</fullName>
    </alternativeName>
    <alternativeName>
        <fullName evidence="16">Glycyl-tRNA synthetase</fullName>
    </alternativeName>
</protein>
<dbReference type="InterPro" id="IPR029045">
    <property type="entry name" value="ClpP/crotonase-like_dom_sf"/>
</dbReference>
<evidence type="ECO:0000256" key="15">
    <source>
        <dbReference type="ARBA" id="ARBA00049523"/>
    </source>
</evidence>
<evidence type="ECO:0000256" key="4">
    <source>
        <dbReference type="ARBA" id="ARBA00012829"/>
    </source>
</evidence>
<evidence type="ECO:0000256" key="13">
    <source>
        <dbReference type="ARBA" id="ARBA00030057"/>
    </source>
</evidence>
<comment type="subunit">
    <text evidence="3">Homodimer.</text>
</comment>
<comment type="caution">
    <text evidence="19">The sequence shown here is derived from an EMBL/GenBank/DDBJ whole genome shotgun (WGS) entry which is preliminary data.</text>
</comment>
<dbReference type="NCBIfam" id="TIGR00389">
    <property type="entry name" value="glyS_dimeric"/>
    <property type="match status" value="1"/>
</dbReference>
<evidence type="ECO:0000256" key="1">
    <source>
        <dbReference type="ARBA" id="ARBA00004496"/>
    </source>
</evidence>
<comment type="subcellular location">
    <subcellularLocation>
        <location evidence="1">Cytoplasm</location>
    </subcellularLocation>
</comment>
<dbReference type="AlphaFoldDB" id="A0AAE1FZR4"/>
<dbReference type="GO" id="GO:0016740">
    <property type="term" value="F:transferase activity"/>
    <property type="evidence" value="ECO:0007669"/>
    <property type="project" value="UniProtKB-KW"/>
</dbReference>
<dbReference type="GO" id="GO:0004820">
    <property type="term" value="F:glycine-tRNA ligase activity"/>
    <property type="evidence" value="ECO:0007669"/>
    <property type="project" value="UniProtKB-EC"/>
</dbReference>
<comment type="catalytic activity">
    <reaction evidence="15">
        <text>tRNA(Gly) + glycine + ATP = glycyl-tRNA(Gly) + AMP + diphosphate</text>
        <dbReference type="Rhea" id="RHEA:16013"/>
        <dbReference type="Rhea" id="RHEA-COMP:9664"/>
        <dbReference type="Rhea" id="RHEA-COMP:9683"/>
        <dbReference type="ChEBI" id="CHEBI:30616"/>
        <dbReference type="ChEBI" id="CHEBI:33019"/>
        <dbReference type="ChEBI" id="CHEBI:57305"/>
        <dbReference type="ChEBI" id="CHEBI:78442"/>
        <dbReference type="ChEBI" id="CHEBI:78522"/>
        <dbReference type="ChEBI" id="CHEBI:456215"/>
        <dbReference type="EC" id="6.1.1.14"/>
    </reaction>
    <physiologicalReaction direction="left-to-right" evidence="15">
        <dbReference type="Rhea" id="RHEA:16014"/>
    </physiologicalReaction>
</comment>
<dbReference type="EMBL" id="JAWQEG010001057">
    <property type="protein sequence ID" value="KAK3882799.1"/>
    <property type="molecule type" value="Genomic_DNA"/>
</dbReference>
<evidence type="ECO:0000259" key="17">
    <source>
        <dbReference type="PROSITE" id="PS50862"/>
    </source>
</evidence>
<proteinExistence type="inferred from homology"/>
<dbReference type="InterPro" id="IPR002314">
    <property type="entry name" value="aa-tRNA-synt_IIb"/>
</dbReference>
<dbReference type="Proteomes" id="UP001286313">
    <property type="component" value="Unassembled WGS sequence"/>
</dbReference>
<accession>A0AAE1FZR4</accession>
<dbReference type="PRINTS" id="PR01043">
    <property type="entry name" value="TRNASYNTHGLY"/>
</dbReference>
<dbReference type="InterPro" id="IPR004154">
    <property type="entry name" value="Anticodon-bd"/>
</dbReference>
<dbReference type="GO" id="GO:0005524">
    <property type="term" value="F:ATP binding"/>
    <property type="evidence" value="ECO:0007669"/>
    <property type="project" value="UniProtKB-KW"/>
</dbReference>
<dbReference type="InterPro" id="IPR009068">
    <property type="entry name" value="uS15_NS1_RNA-bd_sf"/>
</dbReference>
<feature type="domain" description="Aminoacyl-transfer RNA synthetases class-II family profile" evidence="17">
    <location>
        <begin position="551"/>
        <end position="905"/>
    </location>
</feature>
<dbReference type="CDD" id="cd00774">
    <property type="entry name" value="GlyRS-like_core"/>
    <property type="match status" value="1"/>
</dbReference>
<dbReference type="PANTHER" id="PTHR10745:SF0">
    <property type="entry name" value="GLYCINE--TRNA LIGASE"/>
    <property type="match status" value="1"/>
</dbReference>
<dbReference type="PANTHER" id="PTHR10745">
    <property type="entry name" value="GLYCYL-TRNA SYNTHETASE/DNA POLYMERASE SUBUNIT GAMMA-2"/>
    <property type="match status" value="1"/>
</dbReference>
<dbReference type="Pfam" id="PF03129">
    <property type="entry name" value="HGTP_anticodon"/>
    <property type="match status" value="1"/>
</dbReference>
<keyword evidence="10" id="KW-0067">ATP-binding</keyword>
<dbReference type="InterPro" id="IPR033731">
    <property type="entry name" value="GlyRS-like_core"/>
</dbReference>
<dbReference type="Gene3D" id="1.10.12.10">
    <property type="entry name" value="Lyase 2-enoyl-coa Hydratase, Chain A, domain 2"/>
    <property type="match status" value="1"/>
</dbReference>
<keyword evidence="8" id="KW-0808">Transferase</keyword>
<evidence type="ECO:0000256" key="9">
    <source>
        <dbReference type="ARBA" id="ARBA00022741"/>
    </source>
</evidence>
<dbReference type="CDD" id="cd06558">
    <property type="entry name" value="crotonase-like"/>
    <property type="match status" value="1"/>
</dbReference>
<dbReference type="InterPro" id="IPR014748">
    <property type="entry name" value="Enoyl-CoA_hydra_C"/>
</dbReference>
<dbReference type="InterPro" id="IPR000738">
    <property type="entry name" value="WHEP-TRS_dom"/>
</dbReference>
<evidence type="ECO:0000313" key="20">
    <source>
        <dbReference type="Proteomes" id="UP001286313"/>
    </source>
</evidence>
<feature type="domain" description="WHEP-TRS" evidence="18">
    <location>
        <begin position="352"/>
        <end position="408"/>
    </location>
</feature>
<evidence type="ECO:0000256" key="3">
    <source>
        <dbReference type="ARBA" id="ARBA00011738"/>
    </source>
</evidence>
<dbReference type="FunFam" id="3.30.40.230:FF:000001">
    <property type="entry name" value="Glycine--tRNA ligase"/>
    <property type="match status" value="1"/>
</dbReference>
<dbReference type="Gene3D" id="1.10.287.10">
    <property type="entry name" value="S15/NS1, RNA-binding"/>
    <property type="match status" value="1"/>
</dbReference>
<dbReference type="SUPFAM" id="SSF52096">
    <property type="entry name" value="ClpP/crotonase"/>
    <property type="match status" value="1"/>
</dbReference>
<dbReference type="GO" id="GO:0005739">
    <property type="term" value="C:mitochondrion"/>
    <property type="evidence" value="ECO:0007669"/>
    <property type="project" value="TreeGrafter"/>
</dbReference>
<dbReference type="CDD" id="cd00858">
    <property type="entry name" value="GlyRS_anticodon"/>
    <property type="match status" value="1"/>
</dbReference>
<dbReference type="SUPFAM" id="SSF47060">
    <property type="entry name" value="S15/NS1 RNA-binding domain"/>
    <property type="match status" value="1"/>
</dbReference>
<keyword evidence="11" id="KW-0648">Protein biosynthesis</keyword>
<evidence type="ECO:0000256" key="7">
    <source>
        <dbReference type="ARBA" id="ARBA00022598"/>
    </source>
</evidence>
<dbReference type="SMART" id="SM00991">
    <property type="entry name" value="WHEP-TRS"/>
    <property type="match status" value="1"/>
</dbReference>
<evidence type="ECO:0000256" key="14">
    <source>
        <dbReference type="ARBA" id="ARBA00048436"/>
    </source>
</evidence>
<dbReference type="Pfam" id="PF00458">
    <property type="entry name" value="WHEP-TRS"/>
    <property type="match status" value="1"/>
</dbReference>
<dbReference type="Pfam" id="PF00587">
    <property type="entry name" value="tRNA-synt_2b"/>
    <property type="match status" value="1"/>
</dbReference>
<dbReference type="FunFam" id="3.30.720.200:FF:000001">
    <property type="entry name" value="Glycine--tRNA ligase 2"/>
    <property type="match status" value="1"/>
</dbReference>
<reference evidence="19" key="1">
    <citation type="submission" date="2023-10" db="EMBL/GenBank/DDBJ databases">
        <title>Genome assemblies of two species of porcelain crab, Petrolisthes cinctipes and Petrolisthes manimaculis (Anomura: Porcellanidae).</title>
        <authorList>
            <person name="Angst P."/>
        </authorList>
    </citation>
    <scope>NUCLEOTIDE SEQUENCE</scope>
    <source>
        <strain evidence="19">PB745_01</strain>
        <tissue evidence="19">Gill</tissue>
    </source>
</reference>
<dbReference type="Pfam" id="PF00378">
    <property type="entry name" value="ECH_1"/>
    <property type="match status" value="1"/>
</dbReference>
<evidence type="ECO:0000256" key="16">
    <source>
        <dbReference type="ARBA" id="ARBA00078924"/>
    </source>
</evidence>
<dbReference type="SUPFAM" id="SSF52954">
    <property type="entry name" value="Class II aaRS ABD-related"/>
    <property type="match status" value="1"/>
</dbReference>
<dbReference type="InterPro" id="IPR001753">
    <property type="entry name" value="Enoyl-CoA_hydra/iso"/>
</dbReference>
<dbReference type="Gene3D" id="3.30.720.200">
    <property type="match status" value="1"/>
</dbReference>
<dbReference type="FunFam" id="3.40.50.800:FF:000004">
    <property type="entry name" value="Glycine--tRNA ligase 2"/>
    <property type="match status" value="1"/>
</dbReference>
<dbReference type="PROSITE" id="PS51185">
    <property type="entry name" value="WHEP_TRS_2"/>
    <property type="match status" value="1"/>
</dbReference>
<keyword evidence="12" id="KW-0030">Aminoacyl-tRNA synthetase</keyword>
<evidence type="ECO:0000313" key="19">
    <source>
        <dbReference type="EMBL" id="KAK3882799.1"/>
    </source>
</evidence>
<evidence type="ECO:0000256" key="2">
    <source>
        <dbReference type="ARBA" id="ARBA00008226"/>
    </source>
</evidence>
<evidence type="ECO:0000259" key="18">
    <source>
        <dbReference type="PROSITE" id="PS51185"/>
    </source>
</evidence>
<dbReference type="Gene3D" id="3.30.930.10">
    <property type="entry name" value="Bira Bifunctional Protein, Domain 2"/>
    <property type="match status" value="1"/>
</dbReference>
<dbReference type="InterPro" id="IPR006195">
    <property type="entry name" value="aa-tRNA-synth_II"/>
</dbReference>
<dbReference type="Gene3D" id="3.90.226.10">
    <property type="entry name" value="2-enoyl-CoA Hydratase, Chain A, domain 1"/>
    <property type="match status" value="1"/>
</dbReference>
<evidence type="ECO:0000256" key="6">
    <source>
        <dbReference type="ARBA" id="ARBA00022490"/>
    </source>
</evidence>
<evidence type="ECO:0000256" key="10">
    <source>
        <dbReference type="ARBA" id="ARBA00022840"/>
    </source>
</evidence>
<comment type="catalytic activity">
    <reaction evidence="14">
        <text>2 ATP + H(+) = P(1),P(4)-bis(5'-adenosyl) tetraphosphate + diphosphate</text>
        <dbReference type="Rhea" id="RHEA:34935"/>
        <dbReference type="ChEBI" id="CHEBI:15378"/>
        <dbReference type="ChEBI" id="CHEBI:30616"/>
        <dbReference type="ChEBI" id="CHEBI:33019"/>
        <dbReference type="ChEBI" id="CHEBI:58141"/>
    </reaction>
    <physiologicalReaction direction="left-to-right" evidence="14">
        <dbReference type="Rhea" id="RHEA:34936"/>
    </physiologicalReaction>
</comment>
<dbReference type="InterPro" id="IPR045864">
    <property type="entry name" value="aa-tRNA-synth_II/BPL/LPL"/>
</dbReference>
<keyword evidence="9" id="KW-0547">Nucleotide-binding</keyword>
<evidence type="ECO:0000256" key="8">
    <source>
        <dbReference type="ARBA" id="ARBA00022679"/>
    </source>
</evidence>
<dbReference type="InterPro" id="IPR036621">
    <property type="entry name" value="Anticodon-bd_dom_sf"/>
</dbReference>
<name>A0AAE1FZR4_PETCI</name>